<protein>
    <submittedName>
        <fullName evidence="4">Protein involved in initiation of plasmid replication</fullName>
    </submittedName>
</protein>
<sequence length="458" mass="53907">MINLDKKNIVSKRNDLITQKYDLTLNEQKLILLLASMVQPNDDSFKIYKIDVKEIVDLFNIKDKGFYRKTREIIKNLKNKGFTIEKENGNILDINWLASAEYFVGEGYIEVELSSKLKPYLLNLKTLYTSYKLGNVLSLKSKYSIRIFEIMKSNEFKKEFKITLTELKSILGIKEKSYDIYQNFKNRVLLKAQEEINLNTDINIEFSEIKTGRKVIELKFIIKANNIKNTDINYKKDKQDISGEKEDKENISEDIIILKNLFEDHEIATENLSKILESANGNIEKIKKVYEYSKTQKIDNLVGFMIKMVKGDNFEEPIKQDKNYKKIHNFTEREDYYYQKLESGLLGWDNEDELCENEIENDDFKMNFKADENENNNNIIDEIKGVLEGQLTAIFGELKYKTWIKPSIDNIKIENNNVKFKFSNDFVKNKFENEFENIIKEIIKGIDNNLDVKKIIEK</sequence>
<dbReference type="Proteomes" id="UP000250234">
    <property type="component" value="Unassembled WGS sequence"/>
</dbReference>
<dbReference type="InterPro" id="IPR036388">
    <property type="entry name" value="WH-like_DNA-bd_sf"/>
</dbReference>
<dbReference type="InterPro" id="IPR000525">
    <property type="entry name" value="Initiator_Rep_WH1"/>
</dbReference>
<evidence type="ECO:0000313" key="4">
    <source>
        <dbReference type="EMBL" id="SQC85612.1"/>
    </source>
</evidence>
<dbReference type="Gene3D" id="1.10.10.10">
    <property type="entry name" value="Winged helix-like DNA-binding domain superfamily/Winged helix DNA-binding domain"/>
    <property type="match status" value="2"/>
</dbReference>
<evidence type="ECO:0000313" key="3">
    <source>
        <dbReference type="EMBL" id="SQC85583.1"/>
    </source>
</evidence>
<feature type="domain" description="Initiator Rep protein WH1" evidence="2">
    <location>
        <begin position="9"/>
        <end position="152"/>
    </location>
</feature>
<comment type="similarity">
    <text evidence="1">Belongs to the initiator RepB protein family.</text>
</comment>
<reference evidence="4 5" key="1">
    <citation type="submission" date="2018-06" db="EMBL/GenBank/DDBJ databases">
        <authorList>
            <consortium name="Pathogen Informatics"/>
            <person name="Doyle S."/>
        </authorList>
    </citation>
    <scope>NUCLEOTIDE SEQUENCE [LARGE SCALE GENOMIC DNA]</scope>
    <source>
        <strain evidence="4 5">NCTC8081</strain>
    </source>
</reference>
<proteinExistence type="inferred from homology"/>
<organism evidence="4 5">
    <name type="scientific">Clostridium perfringens</name>
    <dbReference type="NCBI Taxonomy" id="1502"/>
    <lineage>
        <taxon>Bacteria</taxon>
        <taxon>Bacillati</taxon>
        <taxon>Bacillota</taxon>
        <taxon>Clostridia</taxon>
        <taxon>Eubacteriales</taxon>
        <taxon>Clostridiaceae</taxon>
        <taxon>Clostridium</taxon>
    </lineage>
</organism>
<evidence type="ECO:0000313" key="5">
    <source>
        <dbReference type="Proteomes" id="UP000250234"/>
    </source>
</evidence>
<dbReference type="EMBL" id="UAWO01000009">
    <property type="protein sequence ID" value="SQC85612.1"/>
    <property type="molecule type" value="Genomic_DNA"/>
</dbReference>
<dbReference type="EMBL" id="UAWO01000008">
    <property type="protein sequence ID" value="SQC85583.1"/>
    <property type="molecule type" value="Genomic_DNA"/>
</dbReference>
<gene>
    <name evidence="4" type="primary">repE_2</name>
    <name evidence="3" type="synonym">repE_1</name>
    <name evidence="3" type="ORF">NCTC8081_03380</name>
    <name evidence="4" type="ORF">NCTC8081_03409</name>
</gene>
<dbReference type="InterPro" id="IPR036390">
    <property type="entry name" value="WH_DNA-bd_sf"/>
</dbReference>
<dbReference type="Pfam" id="PF01051">
    <property type="entry name" value="Rep3_N"/>
    <property type="match status" value="1"/>
</dbReference>
<dbReference type="Gene3D" id="3.30.300.180">
    <property type="match status" value="1"/>
</dbReference>
<name>A0A2X3HZI4_CLOPF</name>
<dbReference type="GO" id="GO:0003887">
    <property type="term" value="F:DNA-directed DNA polymerase activity"/>
    <property type="evidence" value="ECO:0007669"/>
    <property type="project" value="InterPro"/>
</dbReference>
<dbReference type="Pfam" id="PF21205">
    <property type="entry name" value="Rep3_C"/>
    <property type="match status" value="1"/>
</dbReference>
<evidence type="ECO:0000259" key="2">
    <source>
        <dbReference type="Pfam" id="PF01051"/>
    </source>
</evidence>
<accession>A0A2X3HZI4</accession>
<dbReference type="GO" id="GO:0006270">
    <property type="term" value="P:DNA replication initiation"/>
    <property type="evidence" value="ECO:0007669"/>
    <property type="project" value="InterPro"/>
</dbReference>
<dbReference type="AlphaFoldDB" id="A0A2X3HZI4"/>
<evidence type="ECO:0000256" key="1">
    <source>
        <dbReference type="ARBA" id="ARBA00038283"/>
    </source>
</evidence>
<dbReference type="SUPFAM" id="SSF46785">
    <property type="entry name" value="Winged helix' DNA-binding domain"/>
    <property type="match status" value="2"/>
</dbReference>
<dbReference type="InterPro" id="IPR038454">
    <property type="entry name" value="DnaA_N_sf"/>
</dbReference>